<feature type="transmembrane region" description="Helical" evidence="13">
    <location>
        <begin position="192"/>
        <end position="212"/>
    </location>
</feature>
<sequence>MKKSLTEGAIGKSLILFSLPMIAGNLLQQLYNVADTLIVGQTIGAEALAAVGSAYALMVLLTSIILGLCMGSGVVFSQLYGAKRETDLRISIANAFVLILIVSALLCILAYLLLDQLLIWLQIPEEAYHHAKEYLSVIFSGILFVFLYNFFAAVLRSVGNTVIPLLILAVSALTNIGLDLAFILLFDMGVKGAAWATVAAQGVSALCVILYFFYREKEVCPRKEHLHYRKDLLVFIMTNASLTAVQQSIMNFGILLVQGLVNSFGFAASAAFAAVVKIDAFAYMPAQDFGNAFATFVAQNYGAAKSGRIRKGIKTAMTTAAIFCMIASLLVYRFAKELMLLFIKPSETEIISIGITYLHIEGALYIGIGILFLLYGLYRGLGRSSMSIVLTVLSLGTRVLLAYALSSVDWIGMNGIWWAVPIGWGVADWFGIHYYLKKKHELLSIDNNVC</sequence>
<feature type="transmembrane region" description="Helical" evidence="13">
    <location>
        <begin position="315"/>
        <end position="335"/>
    </location>
</feature>
<comment type="function">
    <text evidence="1">Multidrug efflux pump.</text>
</comment>
<keyword evidence="11 13" id="KW-0472">Membrane</keyword>
<dbReference type="Proteomes" id="UP001524435">
    <property type="component" value="Unassembled WGS sequence"/>
</dbReference>
<evidence type="ECO:0000256" key="4">
    <source>
        <dbReference type="ARBA" id="ARBA00020268"/>
    </source>
</evidence>
<feature type="transmembrane region" description="Helical" evidence="13">
    <location>
        <begin position="162"/>
        <end position="186"/>
    </location>
</feature>
<evidence type="ECO:0000256" key="3">
    <source>
        <dbReference type="ARBA" id="ARBA00010199"/>
    </source>
</evidence>
<keyword evidence="15" id="KW-1185">Reference proteome</keyword>
<evidence type="ECO:0000313" key="14">
    <source>
        <dbReference type="EMBL" id="MCQ5122602.1"/>
    </source>
</evidence>
<evidence type="ECO:0000313" key="15">
    <source>
        <dbReference type="Proteomes" id="UP001524435"/>
    </source>
</evidence>
<keyword evidence="8 13" id="KW-0812">Transmembrane</keyword>
<feature type="transmembrane region" description="Helical" evidence="13">
    <location>
        <begin position="416"/>
        <end position="436"/>
    </location>
</feature>
<evidence type="ECO:0000256" key="7">
    <source>
        <dbReference type="ARBA" id="ARBA00022475"/>
    </source>
</evidence>
<feature type="transmembrane region" description="Helical" evidence="13">
    <location>
        <begin position="385"/>
        <end position="404"/>
    </location>
</feature>
<keyword evidence="5" id="KW-0813">Transport</keyword>
<dbReference type="CDD" id="cd13138">
    <property type="entry name" value="MATE_yoeA_like"/>
    <property type="match status" value="1"/>
</dbReference>
<evidence type="ECO:0000256" key="6">
    <source>
        <dbReference type="ARBA" id="ARBA00022449"/>
    </source>
</evidence>
<protein>
    <recommendedName>
        <fullName evidence="4">Probable multidrug resistance protein NorM</fullName>
    </recommendedName>
    <alternativeName>
        <fullName evidence="12">Multidrug-efflux transporter</fullName>
    </alternativeName>
</protein>
<keyword evidence="9 13" id="KW-1133">Transmembrane helix</keyword>
<dbReference type="InterPro" id="IPR002528">
    <property type="entry name" value="MATE_fam"/>
</dbReference>
<evidence type="ECO:0000256" key="5">
    <source>
        <dbReference type="ARBA" id="ARBA00022448"/>
    </source>
</evidence>
<feature type="transmembrane region" description="Helical" evidence="13">
    <location>
        <begin position="255"/>
        <end position="276"/>
    </location>
</feature>
<evidence type="ECO:0000256" key="11">
    <source>
        <dbReference type="ARBA" id="ARBA00023136"/>
    </source>
</evidence>
<accession>A0ABT1SN99</accession>
<keyword evidence="10" id="KW-0406">Ion transport</keyword>
<dbReference type="InterPro" id="IPR048279">
    <property type="entry name" value="MdtK-like"/>
</dbReference>
<dbReference type="PIRSF" id="PIRSF006603">
    <property type="entry name" value="DinF"/>
    <property type="match status" value="1"/>
</dbReference>
<evidence type="ECO:0000256" key="9">
    <source>
        <dbReference type="ARBA" id="ARBA00022989"/>
    </source>
</evidence>
<feature type="transmembrane region" description="Helical" evidence="13">
    <location>
        <begin position="134"/>
        <end position="155"/>
    </location>
</feature>
<gene>
    <name evidence="14" type="ORF">NE663_10100</name>
</gene>
<keyword evidence="6" id="KW-0050">Antiport</keyword>
<dbReference type="NCBIfam" id="TIGR00797">
    <property type="entry name" value="matE"/>
    <property type="match status" value="1"/>
</dbReference>
<evidence type="ECO:0000256" key="1">
    <source>
        <dbReference type="ARBA" id="ARBA00003408"/>
    </source>
</evidence>
<evidence type="ECO:0000256" key="2">
    <source>
        <dbReference type="ARBA" id="ARBA00004651"/>
    </source>
</evidence>
<evidence type="ECO:0000256" key="13">
    <source>
        <dbReference type="SAM" id="Phobius"/>
    </source>
</evidence>
<evidence type="ECO:0000256" key="8">
    <source>
        <dbReference type="ARBA" id="ARBA00022692"/>
    </source>
</evidence>
<feature type="transmembrane region" description="Helical" evidence="13">
    <location>
        <begin position="47"/>
        <end position="80"/>
    </location>
</feature>
<reference evidence="14 15" key="1">
    <citation type="submission" date="2022-06" db="EMBL/GenBank/DDBJ databases">
        <title>Isolation of gut microbiota from human fecal samples.</title>
        <authorList>
            <person name="Pamer E.G."/>
            <person name="Barat B."/>
            <person name="Waligurski E."/>
            <person name="Medina S."/>
            <person name="Paddock L."/>
            <person name="Mostad J."/>
        </authorList>
    </citation>
    <scope>NUCLEOTIDE SEQUENCE [LARGE SCALE GENOMIC DNA]</scope>
    <source>
        <strain evidence="14 15">DFI.6.1</strain>
    </source>
</reference>
<organism evidence="14 15">
    <name type="scientific">Massilicoli timonensis</name>
    <dbReference type="NCBI Taxonomy" id="2015901"/>
    <lineage>
        <taxon>Bacteria</taxon>
        <taxon>Bacillati</taxon>
        <taxon>Bacillota</taxon>
        <taxon>Erysipelotrichia</taxon>
        <taxon>Erysipelotrichales</taxon>
        <taxon>Erysipelotrichaceae</taxon>
        <taxon>Massilicoli</taxon>
    </lineage>
</organism>
<comment type="subcellular location">
    <subcellularLocation>
        <location evidence="2">Cell membrane</location>
        <topology evidence="2">Multi-pass membrane protein</topology>
    </subcellularLocation>
</comment>
<dbReference type="RefSeq" id="WP_178199936.1">
    <property type="nucleotide sequence ID" value="NZ_CANTYB010000022.1"/>
</dbReference>
<feature type="transmembrane region" description="Helical" evidence="13">
    <location>
        <begin position="232"/>
        <end position="249"/>
    </location>
</feature>
<comment type="similarity">
    <text evidence="3">Belongs to the multi antimicrobial extrusion (MATE) (TC 2.A.66.1) family.</text>
</comment>
<feature type="transmembrane region" description="Helical" evidence="13">
    <location>
        <begin position="355"/>
        <end position="378"/>
    </location>
</feature>
<feature type="transmembrane region" description="Helical" evidence="13">
    <location>
        <begin position="9"/>
        <end position="27"/>
    </location>
</feature>
<proteinExistence type="inferred from homology"/>
<dbReference type="InterPro" id="IPR050222">
    <property type="entry name" value="MATE_MdtK"/>
</dbReference>
<dbReference type="EMBL" id="JANGCH010000020">
    <property type="protein sequence ID" value="MCQ5122602.1"/>
    <property type="molecule type" value="Genomic_DNA"/>
</dbReference>
<keyword evidence="7" id="KW-1003">Cell membrane</keyword>
<evidence type="ECO:0000256" key="12">
    <source>
        <dbReference type="ARBA" id="ARBA00031636"/>
    </source>
</evidence>
<dbReference type="PANTHER" id="PTHR43298:SF2">
    <property type="entry name" value="FMN_FAD EXPORTER YEEO-RELATED"/>
    <property type="match status" value="1"/>
</dbReference>
<comment type="caution">
    <text evidence="14">The sequence shown here is derived from an EMBL/GenBank/DDBJ whole genome shotgun (WGS) entry which is preliminary data.</text>
</comment>
<evidence type="ECO:0000256" key="10">
    <source>
        <dbReference type="ARBA" id="ARBA00023065"/>
    </source>
</evidence>
<dbReference type="PANTHER" id="PTHR43298">
    <property type="entry name" value="MULTIDRUG RESISTANCE PROTEIN NORM-RELATED"/>
    <property type="match status" value="1"/>
</dbReference>
<name>A0ABT1SN99_9FIRM</name>
<dbReference type="Pfam" id="PF01554">
    <property type="entry name" value="MatE"/>
    <property type="match status" value="2"/>
</dbReference>
<feature type="transmembrane region" description="Helical" evidence="13">
    <location>
        <begin position="92"/>
        <end position="114"/>
    </location>
</feature>